<dbReference type="Proteomes" id="UP001207605">
    <property type="component" value="Unassembled WGS sequence"/>
</dbReference>
<comment type="caution">
    <text evidence="1">The sequence shown here is derived from an EMBL/GenBank/DDBJ whole genome shotgun (WGS) entry which is preliminary data.</text>
</comment>
<organism evidence="1 2">
    <name type="scientific">Dorea ammoniilytica</name>
    <dbReference type="NCBI Taxonomy" id="2981788"/>
    <lineage>
        <taxon>Bacteria</taxon>
        <taxon>Bacillati</taxon>
        <taxon>Bacillota</taxon>
        <taxon>Clostridia</taxon>
        <taxon>Lachnospirales</taxon>
        <taxon>Lachnospiraceae</taxon>
        <taxon>Dorea</taxon>
    </lineage>
</organism>
<protein>
    <submittedName>
        <fullName evidence="1">Uncharacterized protein</fullName>
    </submittedName>
</protein>
<name>A0ABT2S655_9FIRM</name>
<gene>
    <name evidence="1" type="ORF">OCV65_07520</name>
</gene>
<dbReference type="RefSeq" id="WP_118452336.1">
    <property type="nucleotide sequence ID" value="NZ_JAOQJV010000008.1"/>
</dbReference>
<proteinExistence type="predicted"/>
<accession>A0ABT2S655</accession>
<evidence type="ECO:0000313" key="1">
    <source>
        <dbReference type="EMBL" id="MCU6700079.1"/>
    </source>
</evidence>
<keyword evidence="2" id="KW-1185">Reference proteome</keyword>
<sequence length="79" mass="8769">MRALIVIKKIGKSFTEFLCRDWTPAEKILVATCCVLYGMIHGFLISPIKKGVSIGCNNGNNSDNCYGGLDDDFMFDDED</sequence>
<reference evidence="1 2" key="1">
    <citation type="journal article" date="2021" name="ISME Commun">
        <title>Automated analysis of genomic sequences facilitates high-throughput and comprehensive description of bacteria.</title>
        <authorList>
            <person name="Hitch T.C.A."/>
        </authorList>
    </citation>
    <scope>NUCLEOTIDE SEQUENCE [LARGE SCALE GENOMIC DNA]</scope>
    <source>
        <strain evidence="1 2">Sanger_02</strain>
    </source>
</reference>
<evidence type="ECO:0000313" key="2">
    <source>
        <dbReference type="Proteomes" id="UP001207605"/>
    </source>
</evidence>
<dbReference type="EMBL" id="JAOQJV010000008">
    <property type="protein sequence ID" value="MCU6700079.1"/>
    <property type="molecule type" value="Genomic_DNA"/>
</dbReference>